<evidence type="ECO:0000259" key="13">
    <source>
        <dbReference type="PROSITE" id="PS50059"/>
    </source>
</evidence>
<dbReference type="NCBIfam" id="TIGR00115">
    <property type="entry name" value="tig"/>
    <property type="match status" value="1"/>
</dbReference>
<dbReference type="InterPro" id="IPR027304">
    <property type="entry name" value="Trigger_fact/SurA_dom_sf"/>
</dbReference>
<evidence type="ECO:0000256" key="4">
    <source>
        <dbReference type="ARBA" id="ARBA00022618"/>
    </source>
</evidence>
<dbReference type="Pfam" id="PF00254">
    <property type="entry name" value="FKBP_C"/>
    <property type="match status" value="1"/>
</dbReference>
<dbReference type="PROSITE" id="PS50059">
    <property type="entry name" value="FKBP_PPIASE"/>
    <property type="match status" value="1"/>
</dbReference>
<evidence type="ECO:0000256" key="8">
    <source>
        <dbReference type="ARBA" id="ARBA00023306"/>
    </source>
</evidence>
<dbReference type="RefSeq" id="WP_009532806.1">
    <property type="nucleotide sequence ID" value="NZ_JH590862.1"/>
</dbReference>
<feature type="region of interest" description="Disordered" evidence="11">
    <location>
        <begin position="368"/>
        <end position="403"/>
    </location>
</feature>
<proteinExistence type="inferred from homology"/>
<comment type="caution">
    <text evidence="14">The sequence shown here is derived from an EMBL/GenBank/DDBJ whole genome shotgun (WGS) entry which is preliminary data.</text>
</comment>
<dbReference type="PROSITE" id="PS51257">
    <property type="entry name" value="PROKAR_LIPOPROTEIN"/>
    <property type="match status" value="1"/>
</dbReference>
<evidence type="ECO:0000256" key="7">
    <source>
        <dbReference type="ARBA" id="ARBA00023235"/>
    </source>
</evidence>
<dbReference type="InterPro" id="IPR005215">
    <property type="entry name" value="Trig_fac"/>
</dbReference>
<keyword evidence="4" id="KW-0132">Cell division</keyword>
<name>A0AA36Y5Q0_9FIRM</name>
<feature type="compositionally biased region" description="Low complexity" evidence="11">
    <location>
        <begin position="374"/>
        <end position="403"/>
    </location>
</feature>
<sequence>MRFSPKKLLLMTGLTAMAISFAACGKKDAAKSSDGSAAAESTTAADANLPKEPKNFGKVTLGKYEGVEIKTHDVSVSDEEVESYIQNVLENSQNLTEVDRPAASGDTVNIDYEGKKDGVAFDGGTAKGQNLELGSHSFIDGFEDGLIGAAKGEKRTLNLTFPADYGNKDLAGQAVTFDVTVNSVQEKSKPELNDEWVAKTTNNAQTTVDQYREEVKKQLLSQKEKNEKNQELTSALDAVMASSTFEVSDEAKKYETELQKDRMNKQLQQYGLTLESYLQMTSMTQENYDQQMQAAGENVAKVKLMVDAIAKKEKLKLNDEAYKALEDSYGYSKDMLVSILGKEQVDLQARELQVANFILDKATKVPAGADDTQAASAGESAGETTGETAASEGSAAAESTTQP</sequence>
<evidence type="ECO:0000256" key="10">
    <source>
        <dbReference type="PROSITE-ProRule" id="PRU00277"/>
    </source>
</evidence>
<comment type="catalytic activity">
    <reaction evidence="1 10">
        <text>[protein]-peptidylproline (omega=180) = [protein]-peptidylproline (omega=0)</text>
        <dbReference type="Rhea" id="RHEA:16237"/>
        <dbReference type="Rhea" id="RHEA-COMP:10747"/>
        <dbReference type="Rhea" id="RHEA-COMP:10748"/>
        <dbReference type="ChEBI" id="CHEBI:83833"/>
        <dbReference type="ChEBI" id="CHEBI:83834"/>
        <dbReference type="EC" id="5.2.1.8"/>
    </reaction>
</comment>
<dbReference type="InterPro" id="IPR037041">
    <property type="entry name" value="Trigger_fac_C_sf"/>
</dbReference>
<dbReference type="EC" id="5.2.1.8" evidence="10"/>
<evidence type="ECO:0000256" key="12">
    <source>
        <dbReference type="SAM" id="SignalP"/>
    </source>
</evidence>
<dbReference type="SUPFAM" id="SSF54534">
    <property type="entry name" value="FKBP-like"/>
    <property type="match status" value="1"/>
</dbReference>
<evidence type="ECO:0000256" key="6">
    <source>
        <dbReference type="ARBA" id="ARBA00023186"/>
    </source>
</evidence>
<keyword evidence="5 10" id="KW-0697">Rotamase</keyword>
<protein>
    <recommendedName>
        <fullName evidence="10">peptidylprolyl isomerase</fullName>
        <ecNumber evidence="10">5.2.1.8</ecNumber>
    </recommendedName>
</protein>
<comment type="subcellular location">
    <subcellularLocation>
        <location evidence="2">Cytoplasm</location>
    </subcellularLocation>
</comment>
<feature type="domain" description="PPIase FKBP-type" evidence="13">
    <location>
        <begin position="105"/>
        <end position="185"/>
    </location>
</feature>
<evidence type="ECO:0000256" key="3">
    <source>
        <dbReference type="ARBA" id="ARBA00005464"/>
    </source>
</evidence>
<dbReference type="FunFam" id="3.10.50.40:FF:000001">
    <property type="entry name" value="Trigger factor"/>
    <property type="match status" value="1"/>
</dbReference>
<keyword evidence="12" id="KW-0732">Signal</keyword>
<feature type="compositionally biased region" description="Low complexity" evidence="11">
    <location>
        <begin position="32"/>
        <end position="47"/>
    </location>
</feature>
<dbReference type="GeneID" id="86940733"/>
<feature type="signal peptide" evidence="12">
    <location>
        <begin position="1"/>
        <end position="22"/>
    </location>
</feature>
<reference evidence="14 15" key="1">
    <citation type="submission" date="2011-10" db="EMBL/GenBank/DDBJ databases">
        <title>The Genome Sequence of Lachnospiraceae bacterium ACC2.</title>
        <authorList>
            <consortium name="The Broad Institute Genome Sequencing Platform"/>
            <person name="Earl A."/>
            <person name="Ward D."/>
            <person name="Feldgarden M."/>
            <person name="Gevers D."/>
            <person name="Sizova M."/>
            <person name="Hazen A."/>
            <person name="Epstein S."/>
            <person name="Young S.K."/>
            <person name="Zeng Q."/>
            <person name="Gargeya S."/>
            <person name="Fitzgerald M."/>
            <person name="Haas B."/>
            <person name="Abouelleil A."/>
            <person name="Alvarado L."/>
            <person name="Arachchi H.M."/>
            <person name="Berlin A."/>
            <person name="Brown A."/>
            <person name="Chapman S.B."/>
            <person name="Chen Z."/>
            <person name="Dunbar C."/>
            <person name="Freedman E."/>
            <person name="Gearin G."/>
            <person name="Goldberg J."/>
            <person name="Griggs A."/>
            <person name="Gujja S."/>
            <person name="Heiman D."/>
            <person name="Howarth C."/>
            <person name="Larson L."/>
            <person name="Lui A."/>
            <person name="MacDonald P.J.P."/>
            <person name="Montmayeur A."/>
            <person name="Murphy C."/>
            <person name="Neiman D."/>
            <person name="Pearson M."/>
            <person name="Priest M."/>
            <person name="Roberts A."/>
            <person name="Saif S."/>
            <person name="Shea T."/>
            <person name="Shenoy N."/>
            <person name="Sisk P."/>
            <person name="Stolte C."/>
            <person name="Sykes S."/>
            <person name="Wortman J."/>
            <person name="Nusbaum C."/>
            <person name="Birren B."/>
        </authorList>
    </citation>
    <scope>NUCLEOTIDE SEQUENCE [LARGE SCALE GENOMIC DNA]</scope>
    <source>
        <strain evidence="14 15">ACC2</strain>
    </source>
</reference>
<dbReference type="GO" id="GO:0006457">
    <property type="term" value="P:protein folding"/>
    <property type="evidence" value="ECO:0007669"/>
    <property type="project" value="InterPro"/>
</dbReference>
<evidence type="ECO:0000313" key="15">
    <source>
        <dbReference type="Proteomes" id="UP000018466"/>
    </source>
</evidence>
<evidence type="ECO:0000256" key="1">
    <source>
        <dbReference type="ARBA" id="ARBA00000971"/>
    </source>
</evidence>
<evidence type="ECO:0000256" key="5">
    <source>
        <dbReference type="ARBA" id="ARBA00023110"/>
    </source>
</evidence>
<dbReference type="GO" id="GO:0005737">
    <property type="term" value="C:cytoplasm"/>
    <property type="evidence" value="ECO:0007669"/>
    <property type="project" value="UniProtKB-SubCell"/>
</dbReference>
<accession>A0AA36Y5Q0</accession>
<dbReference type="Gene3D" id="1.10.3120.10">
    <property type="entry name" value="Trigger factor, C-terminal domain"/>
    <property type="match status" value="1"/>
</dbReference>
<dbReference type="GO" id="GO:0015031">
    <property type="term" value="P:protein transport"/>
    <property type="evidence" value="ECO:0007669"/>
    <property type="project" value="InterPro"/>
</dbReference>
<feature type="region of interest" description="Disordered" evidence="11">
    <location>
        <begin position="31"/>
        <end position="52"/>
    </location>
</feature>
<dbReference type="GO" id="GO:0051301">
    <property type="term" value="P:cell division"/>
    <property type="evidence" value="ECO:0007669"/>
    <property type="project" value="UniProtKB-KW"/>
</dbReference>
<evidence type="ECO:0000256" key="11">
    <source>
        <dbReference type="SAM" id="MobiDB-lite"/>
    </source>
</evidence>
<gene>
    <name evidence="14" type="ORF">HMPREF9623_00973</name>
</gene>
<keyword evidence="7 10" id="KW-0413">Isomerase</keyword>
<dbReference type="Proteomes" id="UP000018466">
    <property type="component" value="Unassembled WGS sequence"/>
</dbReference>
<dbReference type="GO" id="GO:0003755">
    <property type="term" value="F:peptidyl-prolyl cis-trans isomerase activity"/>
    <property type="evidence" value="ECO:0007669"/>
    <property type="project" value="UniProtKB-KW"/>
</dbReference>
<keyword evidence="6" id="KW-0143">Chaperone</keyword>
<comment type="similarity">
    <text evidence="3">Belongs to the FKBP-type PPIase family. Tig subfamily.</text>
</comment>
<dbReference type="InterPro" id="IPR001179">
    <property type="entry name" value="PPIase_FKBP_dom"/>
</dbReference>
<comment type="function">
    <text evidence="9">Involved in protein export. Acts as a chaperone by maintaining the newly synthesized protein in an open conformation. Functions as a peptidyl-prolyl cis-trans isomerase.</text>
</comment>
<evidence type="ECO:0000256" key="9">
    <source>
        <dbReference type="ARBA" id="ARBA00024849"/>
    </source>
</evidence>
<dbReference type="AlphaFoldDB" id="A0AA36Y5Q0"/>
<keyword evidence="15" id="KW-1185">Reference proteome</keyword>
<evidence type="ECO:0000313" key="14">
    <source>
        <dbReference type="EMBL" id="EHO17374.1"/>
    </source>
</evidence>
<dbReference type="InterPro" id="IPR046357">
    <property type="entry name" value="PPIase_dom_sf"/>
</dbReference>
<keyword evidence="8" id="KW-0131">Cell cycle</keyword>
<feature type="chain" id="PRO_5041394040" description="peptidylprolyl isomerase" evidence="12">
    <location>
        <begin position="23"/>
        <end position="403"/>
    </location>
</feature>
<dbReference type="SUPFAM" id="SSF109998">
    <property type="entry name" value="Triger factor/SurA peptide-binding domain-like"/>
    <property type="match status" value="1"/>
</dbReference>
<dbReference type="InterPro" id="IPR008880">
    <property type="entry name" value="Trigger_fac_C"/>
</dbReference>
<dbReference type="EMBL" id="AGEL01000006">
    <property type="protein sequence ID" value="EHO17374.1"/>
    <property type="molecule type" value="Genomic_DNA"/>
</dbReference>
<evidence type="ECO:0000256" key="2">
    <source>
        <dbReference type="ARBA" id="ARBA00004496"/>
    </source>
</evidence>
<dbReference type="Gene3D" id="3.10.50.40">
    <property type="match status" value="1"/>
</dbReference>
<dbReference type="Pfam" id="PF05698">
    <property type="entry name" value="Trigger_C"/>
    <property type="match status" value="1"/>
</dbReference>
<organism evidence="14 15">
    <name type="scientific">Stomatobaculum longum</name>
    <dbReference type="NCBI Taxonomy" id="796942"/>
    <lineage>
        <taxon>Bacteria</taxon>
        <taxon>Bacillati</taxon>
        <taxon>Bacillota</taxon>
        <taxon>Clostridia</taxon>
        <taxon>Lachnospirales</taxon>
        <taxon>Lachnospiraceae</taxon>
        <taxon>Stomatobaculum</taxon>
    </lineage>
</organism>